<dbReference type="EMBL" id="BMXR01000004">
    <property type="protein sequence ID" value="GGX51508.1"/>
    <property type="molecule type" value="Genomic_DNA"/>
</dbReference>
<gene>
    <name evidence="1" type="ORF">GCM10007392_18500</name>
</gene>
<organism evidence="1 2">
    <name type="scientific">Saccharospirillum salsuginis</name>
    <dbReference type="NCBI Taxonomy" id="418750"/>
    <lineage>
        <taxon>Bacteria</taxon>
        <taxon>Pseudomonadati</taxon>
        <taxon>Pseudomonadota</taxon>
        <taxon>Gammaproteobacteria</taxon>
        <taxon>Oceanospirillales</taxon>
        <taxon>Saccharospirillaceae</taxon>
        <taxon>Saccharospirillum</taxon>
    </lineage>
</organism>
<dbReference type="AlphaFoldDB" id="A0A918K7T1"/>
<dbReference type="RefSeq" id="WP_189608260.1">
    <property type="nucleotide sequence ID" value="NZ_BMXR01000004.1"/>
</dbReference>
<evidence type="ECO:0000313" key="2">
    <source>
        <dbReference type="Proteomes" id="UP000626148"/>
    </source>
</evidence>
<protein>
    <recommendedName>
        <fullName evidence="3">DUF934 domain-containing protein</fullName>
    </recommendedName>
</protein>
<dbReference type="Pfam" id="PF06073">
    <property type="entry name" value="DUF934"/>
    <property type="match status" value="1"/>
</dbReference>
<name>A0A918K7T1_9GAMM</name>
<accession>A0A918K7T1</accession>
<dbReference type="PIRSF" id="PIRSF030820">
    <property type="entry name" value="UCP030820"/>
    <property type="match status" value="1"/>
</dbReference>
<comment type="caution">
    <text evidence="1">The sequence shown here is derived from an EMBL/GenBank/DDBJ whole genome shotgun (WGS) entry which is preliminary data.</text>
</comment>
<sequence length="161" mass="18343">MQHLIKDGQTVADDPWTLVEADGGIPDQGPVILPLAYYREQRDEWRASGRTVGVWLNDAEFAEDVVDLLDELELVALHFPKFADGRGFSKARLLRERHNYDGEIRAIGDFLPDQAFYLKRCGVNAFACRNEQEAGTTARLLETFSVRYQADVNARPLFEQR</sequence>
<keyword evidence="2" id="KW-1185">Reference proteome</keyword>
<evidence type="ECO:0000313" key="1">
    <source>
        <dbReference type="EMBL" id="GGX51508.1"/>
    </source>
</evidence>
<evidence type="ECO:0008006" key="3">
    <source>
        <dbReference type="Google" id="ProtNLM"/>
    </source>
</evidence>
<reference evidence="1" key="2">
    <citation type="submission" date="2020-09" db="EMBL/GenBank/DDBJ databases">
        <authorList>
            <person name="Sun Q."/>
            <person name="Kim S."/>
        </authorList>
    </citation>
    <scope>NUCLEOTIDE SEQUENCE</scope>
    <source>
        <strain evidence="1">KCTC 22169</strain>
    </source>
</reference>
<proteinExistence type="predicted"/>
<reference evidence="1" key="1">
    <citation type="journal article" date="2014" name="Int. J. Syst. Evol. Microbiol.">
        <title>Complete genome sequence of Corynebacterium casei LMG S-19264T (=DSM 44701T), isolated from a smear-ripened cheese.</title>
        <authorList>
            <consortium name="US DOE Joint Genome Institute (JGI-PGF)"/>
            <person name="Walter F."/>
            <person name="Albersmeier A."/>
            <person name="Kalinowski J."/>
            <person name="Ruckert C."/>
        </authorList>
    </citation>
    <scope>NUCLEOTIDE SEQUENCE</scope>
    <source>
        <strain evidence="1">KCTC 22169</strain>
    </source>
</reference>
<dbReference type="InterPro" id="IPR008318">
    <property type="entry name" value="UCP030820"/>
</dbReference>
<dbReference type="Proteomes" id="UP000626148">
    <property type="component" value="Unassembled WGS sequence"/>
</dbReference>